<reference evidence="1 2" key="1">
    <citation type="journal article" date="2014" name="Genome Announc.">
        <title>Genome Sequences of Three Novel Bacillus cereus Bacteriophages.</title>
        <authorList>
            <person name="Grose J.H."/>
            <person name="Jensen J.D."/>
            <person name="Merrill B.D."/>
            <person name="Fisher J.N."/>
            <person name="Burnett S.H."/>
            <person name="Breakwell D.P."/>
        </authorList>
    </citation>
    <scope>NUCLEOTIDE SEQUENCE [LARGE SCALE GENOMIC DNA]</scope>
</reference>
<protein>
    <submittedName>
        <fullName evidence="1">Uncharacterized protein</fullName>
    </submittedName>
</protein>
<keyword evidence="2" id="KW-1185">Reference proteome</keyword>
<accession>S5M5B1</accession>
<gene>
    <name evidence="1" type="ORF">SHANETTE_7</name>
</gene>
<evidence type="ECO:0000313" key="2">
    <source>
        <dbReference type="Proteomes" id="UP000015093"/>
    </source>
</evidence>
<organism evidence="1 2">
    <name type="scientific">Bacillus phage Shanette</name>
    <dbReference type="NCBI Taxonomy" id="1296656"/>
    <lineage>
        <taxon>Viruses</taxon>
        <taxon>Duplodnaviria</taxon>
        <taxon>Heunggongvirae</taxon>
        <taxon>Uroviricota</taxon>
        <taxon>Caudoviricetes</taxon>
        <taxon>Herelleviridae</taxon>
        <taxon>Spounavirinae</taxon>
        <taxon>Siminovitchvirus</taxon>
        <taxon>Siminovitchvirus shanette</taxon>
    </lineage>
</organism>
<dbReference type="GeneID" id="26642350"/>
<name>S5M5B1_9CAUD</name>
<sequence>MTKVLVNNTLIPAEVMEELALRLTIQEAEWHNIEGDMYLAPASISNEHATTMWAHADHMNEVPALDDLPLTLEQGIITHGIMVSVYKERYIDVTFYHVLVVSN</sequence>
<dbReference type="RefSeq" id="YP_009216005.1">
    <property type="nucleotide sequence ID" value="NC_028983.1"/>
</dbReference>
<dbReference type="KEGG" id="vg:26642350"/>
<proteinExistence type="predicted"/>
<evidence type="ECO:0000313" key="1">
    <source>
        <dbReference type="EMBL" id="AGR47116.1"/>
    </source>
</evidence>
<dbReference type="EMBL" id="KC595513">
    <property type="protein sequence ID" value="AGR47116.1"/>
    <property type="molecule type" value="Genomic_DNA"/>
</dbReference>
<dbReference type="Proteomes" id="UP000015093">
    <property type="component" value="Segment"/>
</dbReference>